<dbReference type="InterPro" id="IPR036652">
    <property type="entry name" value="YjeF_N_dom_sf"/>
</dbReference>
<proteinExistence type="inferred from homology"/>
<dbReference type="SMART" id="SM01199">
    <property type="entry name" value="FDF"/>
    <property type="match status" value="1"/>
</dbReference>
<dbReference type="VEuPathDB" id="FungiDB:TRICI_005735"/>
<dbReference type="SUPFAM" id="SSF64153">
    <property type="entry name" value="YjeF N-terminal domain-like"/>
    <property type="match status" value="1"/>
</dbReference>
<gene>
    <name evidence="8" type="ORF">TRICI_005735</name>
</gene>
<evidence type="ECO:0000259" key="6">
    <source>
        <dbReference type="PROSITE" id="PS51385"/>
    </source>
</evidence>
<sequence>MAQFIGKSVRITLGDNSQVQGLVLSVENGQLQLNDVHYLNSGKRVTSAKFAGGQIKDLDILTTTGPPPPPVNGNPSPLGDPAVLSAGPAHQSAPAADSSDESEVDENPYTAQEFLNRGKNNNNNNNNNKSSNKNGNASSRPSTAPSTSASPGPKQRGQRRNNKKDANHSDSWDVREIKGSQEFDFQANLNLFDKQTVFDEIRQHDSTQPGARLVEHNRLPQQPHAQPQSQPYQPQQPPHSHSTTGTTTPSNPNPQTKYGNREMVLEPRSNQSMNNNSVSQAPQQNCLQFLNSGRMCPTASPMQLLELERLANESFGMTEAMITENAGRGIAQLSLKALGGTSRFTTNNHNAHPLTVVLVGNNRSGCRALAAARHLANRHVRVLAVLAAERHELSPSIQAQLLAFESSKGKVLVKRVEALTTALSGYASPPELVLDGLQGYQQSTEDLWSDDVDAIAGLITWGNKQRCGVMSIDIPSGVDPATGQASPGRPFIHSKWVLSCGLPLLGVLNSQLNPQLSPATHYLLDAGYPQGALATGPLKKFTQIWFGAEWILELTTK</sequence>
<comment type="subcellular location">
    <subcellularLocation>
        <location evidence="1">Cytoplasm</location>
        <location evidence="1">P-body</location>
    </subcellularLocation>
</comment>
<dbReference type="GO" id="GO:0003729">
    <property type="term" value="F:mRNA binding"/>
    <property type="evidence" value="ECO:0007669"/>
    <property type="project" value="TreeGrafter"/>
</dbReference>
<dbReference type="InterPro" id="IPR004443">
    <property type="entry name" value="YjeF_N_dom"/>
</dbReference>
<dbReference type="Proteomes" id="UP000761534">
    <property type="component" value="Unassembled WGS sequence"/>
</dbReference>
<keyword evidence="9" id="KW-1185">Reference proteome</keyword>
<reference evidence="8" key="1">
    <citation type="journal article" date="2019" name="G3 (Bethesda)">
        <title>Genome Assemblies of Two Rare Opportunistic Yeast Pathogens: Diutina rugosa (syn. Candida rugosa) and Trichomonascus ciferrii (syn. Candida ciferrii).</title>
        <authorList>
            <person name="Mixao V."/>
            <person name="Saus E."/>
            <person name="Hansen A.P."/>
            <person name="Lass-Florl C."/>
            <person name="Gabaldon T."/>
        </authorList>
    </citation>
    <scope>NUCLEOTIDE SEQUENCE</scope>
    <source>
        <strain evidence="8">CBS 4856</strain>
    </source>
</reference>
<comment type="similarity">
    <text evidence="2">Belongs to the EDC3 family.</text>
</comment>
<evidence type="ECO:0000259" key="7">
    <source>
        <dbReference type="PROSITE" id="PS51512"/>
    </source>
</evidence>
<dbReference type="EMBL" id="SWFS01000443">
    <property type="protein sequence ID" value="KAA8903297.1"/>
    <property type="molecule type" value="Genomic_DNA"/>
</dbReference>
<name>A0A642UQ47_9ASCO</name>
<feature type="compositionally biased region" description="Basic and acidic residues" evidence="5">
    <location>
        <begin position="163"/>
        <end position="174"/>
    </location>
</feature>
<dbReference type="PANTHER" id="PTHR13612">
    <property type="entry name" value="ENHANCER OF MRNA-DECAPPING PROTEIN 3"/>
    <property type="match status" value="1"/>
</dbReference>
<dbReference type="Pfam" id="PF09532">
    <property type="entry name" value="FDF"/>
    <property type="match status" value="1"/>
</dbReference>
<dbReference type="InterPro" id="IPR025762">
    <property type="entry name" value="DFDF"/>
</dbReference>
<protein>
    <recommendedName>
        <fullName evidence="3">Enhancer of mRNA-decapping protein 3</fullName>
    </recommendedName>
</protein>
<dbReference type="Pfam" id="PF03853">
    <property type="entry name" value="YjeF_N"/>
    <property type="match status" value="1"/>
</dbReference>
<dbReference type="PANTHER" id="PTHR13612:SF0">
    <property type="entry name" value="ENHANCER OF MRNA-DECAPPING PROTEIN 3"/>
    <property type="match status" value="1"/>
</dbReference>
<dbReference type="InterPro" id="IPR019050">
    <property type="entry name" value="FDF_dom"/>
</dbReference>
<organism evidence="8 9">
    <name type="scientific">Trichomonascus ciferrii</name>
    <dbReference type="NCBI Taxonomy" id="44093"/>
    <lineage>
        <taxon>Eukaryota</taxon>
        <taxon>Fungi</taxon>
        <taxon>Dikarya</taxon>
        <taxon>Ascomycota</taxon>
        <taxon>Saccharomycotina</taxon>
        <taxon>Dipodascomycetes</taxon>
        <taxon>Dipodascales</taxon>
        <taxon>Trichomonascaceae</taxon>
        <taxon>Trichomonascus</taxon>
        <taxon>Trichomonascus ciferrii complex</taxon>
    </lineage>
</organism>
<dbReference type="OrthoDB" id="10030313at2759"/>
<evidence type="ECO:0000313" key="9">
    <source>
        <dbReference type="Proteomes" id="UP000761534"/>
    </source>
</evidence>
<evidence type="ECO:0000256" key="4">
    <source>
        <dbReference type="ARBA" id="ARBA00022490"/>
    </source>
</evidence>
<accession>A0A642UQ47</accession>
<feature type="domain" description="DFDF" evidence="7">
    <location>
        <begin position="171"/>
        <end position="207"/>
    </location>
</feature>
<feature type="region of interest" description="Disordered" evidence="5">
    <location>
        <begin position="221"/>
        <end position="259"/>
    </location>
</feature>
<evidence type="ECO:0000256" key="2">
    <source>
        <dbReference type="ARBA" id="ARBA00006610"/>
    </source>
</evidence>
<feature type="domain" description="YjeF N-terminal" evidence="6">
    <location>
        <begin position="304"/>
        <end position="534"/>
    </location>
</feature>
<dbReference type="GO" id="GO:0000932">
    <property type="term" value="C:P-body"/>
    <property type="evidence" value="ECO:0007669"/>
    <property type="project" value="UniProtKB-SubCell"/>
</dbReference>
<evidence type="ECO:0000256" key="1">
    <source>
        <dbReference type="ARBA" id="ARBA00004201"/>
    </source>
</evidence>
<feature type="compositionally biased region" description="Low complexity" evidence="5">
    <location>
        <begin position="221"/>
        <end position="256"/>
    </location>
</feature>
<dbReference type="PROSITE" id="PS51385">
    <property type="entry name" value="YJEF_N"/>
    <property type="match status" value="1"/>
</dbReference>
<comment type="caution">
    <text evidence="8">The sequence shown here is derived from an EMBL/GenBank/DDBJ whole genome shotgun (WGS) entry which is preliminary data.</text>
</comment>
<feature type="region of interest" description="Disordered" evidence="5">
    <location>
        <begin position="59"/>
        <end position="174"/>
    </location>
</feature>
<dbReference type="PROSITE" id="PS51512">
    <property type="entry name" value="DFDF"/>
    <property type="match status" value="1"/>
</dbReference>
<feature type="compositionally biased region" description="Low complexity" evidence="5">
    <location>
        <begin position="118"/>
        <end position="151"/>
    </location>
</feature>
<evidence type="ECO:0000256" key="5">
    <source>
        <dbReference type="SAM" id="MobiDB-lite"/>
    </source>
</evidence>
<dbReference type="GO" id="GO:0033962">
    <property type="term" value="P:P-body assembly"/>
    <property type="evidence" value="ECO:0007669"/>
    <property type="project" value="TreeGrafter"/>
</dbReference>
<dbReference type="Gene3D" id="3.40.50.10260">
    <property type="entry name" value="YjeF N-terminal domain"/>
    <property type="match status" value="1"/>
</dbReference>
<evidence type="ECO:0000256" key="3">
    <source>
        <dbReference type="ARBA" id="ARBA00015797"/>
    </source>
</evidence>
<keyword evidence="4" id="KW-0963">Cytoplasm</keyword>
<dbReference type="GO" id="GO:0031087">
    <property type="term" value="P:deadenylation-independent decapping of nuclear-transcribed mRNA"/>
    <property type="evidence" value="ECO:0007669"/>
    <property type="project" value="TreeGrafter"/>
</dbReference>
<evidence type="ECO:0000313" key="8">
    <source>
        <dbReference type="EMBL" id="KAA8903297.1"/>
    </source>
</evidence>
<dbReference type="AlphaFoldDB" id="A0A642UQ47"/>